<sequence length="155" mass="17523">MDLRTDPAFAELLAGSYRRLTGRPLLPADLPAHAAARWLYEEAPFGLLAHNTAADPVFVYGNRRAQALFEYDWHELTALPSRLSAAAPQRDERERFLQRVRRDGYVDDYRGERITKHQRHFWIAGATVWQLRDADGALHGQAAMIPAVEPGGCSR</sequence>
<dbReference type="InterPro" id="IPR035965">
    <property type="entry name" value="PAS-like_dom_sf"/>
</dbReference>
<name>A0ABT7W426_9BORD</name>
<proteinExistence type="predicted"/>
<organism evidence="2 3">
    <name type="scientific">Bordetella petrii</name>
    <dbReference type="NCBI Taxonomy" id="94624"/>
    <lineage>
        <taxon>Bacteria</taxon>
        <taxon>Pseudomonadati</taxon>
        <taxon>Pseudomonadota</taxon>
        <taxon>Betaproteobacteria</taxon>
        <taxon>Burkholderiales</taxon>
        <taxon>Alcaligenaceae</taxon>
        <taxon>Bordetella</taxon>
    </lineage>
</organism>
<keyword evidence="3" id="KW-1185">Reference proteome</keyword>
<reference evidence="2" key="1">
    <citation type="submission" date="2023-06" db="EMBL/GenBank/DDBJ databases">
        <title>full genome analysis of Phenantherene degrader P3.</title>
        <authorList>
            <person name="Akbar A."/>
            <person name="Rahmeh R."/>
            <person name="Kishk M."/>
        </authorList>
    </citation>
    <scope>NUCLEOTIDE SEQUENCE</scope>
    <source>
        <strain evidence="2">P3</strain>
    </source>
</reference>
<evidence type="ECO:0000313" key="2">
    <source>
        <dbReference type="EMBL" id="MDM9559946.1"/>
    </source>
</evidence>
<dbReference type="Pfam" id="PF08670">
    <property type="entry name" value="MEKHLA"/>
    <property type="match status" value="1"/>
</dbReference>
<dbReference type="InterPro" id="IPR013978">
    <property type="entry name" value="MEKHLA"/>
</dbReference>
<evidence type="ECO:0000259" key="1">
    <source>
        <dbReference type="Pfam" id="PF08670"/>
    </source>
</evidence>
<dbReference type="Proteomes" id="UP001175604">
    <property type="component" value="Unassembled WGS sequence"/>
</dbReference>
<dbReference type="RefSeq" id="WP_028356771.1">
    <property type="nucleotide sequence ID" value="NZ_JAUDJE010000010.1"/>
</dbReference>
<gene>
    <name evidence="2" type="ORF">QUC21_13000</name>
</gene>
<evidence type="ECO:0000313" key="3">
    <source>
        <dbReference type="Proteomes" id="UP001175604"/>
    </source>
</evidence>
<feature type="domain" description="MEKHLA" evidence="1">
    <location>
        <begin position="9"/>
        <end position="147"/>
    </location>
</feature>
<dbReference type="SUPFAM" id="SSF55785">
    <property type="entry name" value="PYP-like sensor domain (PAS domain)"/>
    <property type="match status" value="1"/>
</dbReference>
<protein>
    <submittedName>
        <fullName evidence="2">MEKHLA domain-containing protein</fullName>
    </submittedName>
</protein>
<comment type="caution">
    <text evidence="2">The sequence shown here is derived from an EMBL/GenBank/DDBJ whole genome shotgun (WGS) entry which is preliminary data.</text>
</comment>
<accession>A0ABT7W426</accession>
<dbReference type="Gene3D" id="3.30.450.20">
    <property type="entry name" value="PAS domain"/>
    <property type="match status" value="1"/>
</dbReference>
<dbReference type="EMBL" id="JAUDJE010000010">
    <property type="protein sequence ID" value="MDM9559946.1"/>
    <property type="molecule type" value="Genomic_DNA"/>
</dbReference>